<evidence type="ECO:0000313" key="1">
    <source>
        <dbReference type="EMBL" id="QPH52589.1"/>
    </source>
</evidence>
<dbReference type="EMBL" id="CP064942">
    <property type="protein sequence ID" value="QPH52589.1"/>
    <property type="molecule type" value="Genomic_DNA"/>
</dbReference>
<dbReference type="InterPro" id="IPR009389">
    <property type="entry name" value="DUF1045"/>
</dbReference>
<reference evidence="1 2" key="1">
    <citation type="submission" date="2020-11" db="EMBL/GenBank/DDBJ databases">
        <title>Description of Pontivivens ytuae sp. nov. isolated from deep sea sediment of Mariana Trench.</title>
        <authorList>
            <person name="Wang Z."/>
            <person name="Sun Q.-L."/>
            <person name="Xu X.-D."/>
            <person name="Tang Y.-Z."/>
            <person name="Zhang J."/>
        </authorList>
    </citation>
    <scope>NUCLEOTIDE SEQUENCE [LARGE SCALE GENOMIC DNA]</scope>
    <source>
        <strain evidence="1 2">MT2928</strain>
    </source>
</reference>
<organism evidence="1 2">
    <name type="scientific">Pontivivens ytuae</name>
    <dbReference type="NCBI Taxonomy" id="2789856"/>
    <lineage>
        <taxon>Bacteria</taxon>
        <taxon>Pseudomonadati</taxon>
        <taxon>Pseudomonadota</taxon>
        <taxon>Alphaproteobacteria</taxon>
        <taxon>Rhodobacterales</taxon>
        <taxon>Paracoccaceae</taxon>
        <taxon>Pontivivens</taxon>
    </lineage>
</organism>
<protein>
    <submittedName>
        <fullName evidence="1">DUF1045 domain-containing protein</fullName>
    </submittedName>
</protein>
<name>A0A7S9LNY1_9RHOB</name>
<proteinExistence type="predicted"/>
<gene>
    <name evidence="1" type="ORF">I0K15_12265</name>
</gene>
<dbReference type="Proteomes" id="UP000594800">
    <property type="component" value="Chromosome"/>
</dbReference>
<evidence type="ECO:0000313" key="2">
    <source>
        <dbReference type="Proteomes" id="UP000594800"/>
    </source>
</evidence>
<dbReference type="AlphaFoldDB" id="A0A7S9LNY1"/>
<sequence length="217" mass="23525">MYRRYAIYYTPPPGALAEFGADWLGWDVASGTPRAVAAEREDIVARPRKYGFHATIKPPFRPTADVGALQADVAALTARLAPVTLEALIVRPLGRFVALVPAGDVTALNAMAAEAVRALDAHRAPAPAEELERRRAAGLTPAQEANLIRWGYPYVMEEFRFHMTLSRALDDPAPVRAEAEVQLTGIIGSPHVIDSLTLVGEGADGMFREVHRYALTG</sequence>
<keyword evidence="2" id="KW-1185">Reference proteome</keyword>
<dbReference type="Gene3D" id="3.90.1140.10">
    <property type="entry name" value="Cyclic phosphodiesterase"/>
    <property type="match status" value="1"/>
</dbReference>
<dbReference type="Pfam" id="PF06299">
    <property type="entry name" value="DUF1045"/>
    <property type="match status" value="1"/>
</dbReference>
<dbReference type="PIRSF" id="PIRSF033328">
    <property type="entry name" value="Phest_Mll4975"/>
    <property type="match status" value="1"/>
</dbReference>
<dbReference type="RefSeq" id="WP_196101800.1">
    <property type="nucleotide sequence ID" value="NZ_CP064942.1"/>
</dbReference>
<dbReference type="KEGG" id="poz:I0K15_12265"/>
<accession>A0A7S9LNY1</accession>